<name>A0A543Q3C6_ACITH</name>
<proteinExistence type="predicted"/>
<gene>
    <name evidence="2" type="ORF">DLNHIDIE_00681</name>
</gene>
<organism evidence="2 3">
    <name type="scientific">Acidithiobacillus thiooxidans ATCC 19377</name>
    <dbReference type="NCBI Taxonomy" id="637390"/>
    <lineage>
        <taxon>Bacteria</taxon>
        <taxon>Pseudomonadati</taxon>
        <taxon>Pseudomonadota</taxon>
        <taxon>Acidithiobacillia</taxon>
        <taxon>Acidithiobacillales</taxon>
        <taxon>Acidithiobacillaceae</taxon>
        <taxon>Acidithiobacillus</taxon>
    </lineage>
</organism>
<evidence type="ECO:0000256" key="1">
    <source>
        <dbReference type="SAM" id="MobiDB-lite"/>
    </source>
</evidence>
<feature type="region of interest" description="Disordered" evidence="1">
    <location>
        <begin position="335"/>
        <end position="359"/>
    </location>
</feature>
<accession>A0A543Q3C6</accession>
<protein>
    <submittedName>
        <fullName evidence="2">Uncharacterized protein</fullName>
    </submittedName>
</protein>
<evidence type="ECO:0000313" key="2">
    <source>
        <dbReference type="EMBL" id="TQN50825.1"/>
    </source>
</evidence>
<sequence length="359" mass="39263">MGLVPELGKTLLTGETSHIVNRISQSHHRFSGVECPGAHRTVDGHHPLAILQEKFEVAVVIIMNPLADPQLPGGFLGKGFIGEDAGVEGMVFDDQMQVFVGILGKRFQTLANKIIGITKLRMTGDLAVTVQLQGQQKKGLPPFDELIIAGQIIFQAVPDFGVAAHIPEVFANGMHGGVMPVMPVGNRVQNIATMVKHIMQGAYFELAEKRLTIIGYGHPVNNVAVPVRVLGQLGMGIDSTPFQGQPEWPQIAFFKNVDRNIPGFGEGMHGLMVRTLVAKKHHIGDLFALEGLLEKFGQHIQAFAEMQGFAWKPVDHVSATKLDFQHLMAALHQPISQQGKKRAGDPLQKQEFFHRTPTT</sequence>
<dbReference type="EMBL" id="SZUV01000001">
    <property type="protein sequence ID" value="TQN50825.1"/>
    <property type="molecule type" value="Genomic_DNA"/>
</dbReference>
<evidence type="ECO:0000313" key="3">
    <source>
        <dbReference type="Proteomes" id="UP000315403"/>
    </source>
</evidence>
<reference evidence="2 3" key="1">
    <citation type="submission" date="2019-03" db="EMBL/GenBank/DDBJ databases">
        <title>New insights into Acidothiobacillus thiooxidans sulfur metabolism through coupled gene expression, solution geochemistry, microscopy and spectroscopy analyses.</title>
        <authorList>
            <person name="Camacho D."/>
            <person name="Frazao R."/>
            <person name="Fouillen A."/>
            <person name="Nanci A."/>
            <person name="Lang B.F."/>
            <person name="Apte S.C."/>
            <person name="Baron C."/>
            <person name="Warren L.A."/>
        </authorList>
    </citation>
    <scope>NUCLEOTIDE SEQUENCE [LARGE SCALE GENOMIC DNA]</scope>
    <source>
        <strain evidence="2 3">ATCC 19377</strain>
    </source>
</reference>
<dbReference type="Proteomes" id="UP000315403">
    <property type="component" value="Unassembled WGS sequence"/>
</dbReference>
<dbReference type="AlphaFoldDB" id="A0A543Q3C6"/>
<comment type="caution">
    <text evidence="2">The sequence shown here is derived from an EMBL/GenBank/DDBJ whole genome shotgun (WGS) entry which is preliminary data.</text>
</comment>